<evidence type="ECO:0000313" key="1">
    <source>
        <dbReference type="EMBL" id="SEM21299.1"/>
    </source>
</evidence>
<name>A0A1H7WJT9_9HYPH</name>
<organism evidence="1 2">
    <name type="scientific">Bosea lupini</name>
    <dbReference type="NCBI Taxonomy" id="1036779"/>
    <lineage>
        <taxon>Bacteria</taxon>
        <taxon>Pseudomonadati</taxon>
        <taxon>Pseudomonadota</taxon>
        <taxon>Alphaproteobacteria</taxon>
        <taxon>Hyphomicrobiales</taxon>
        <taxon>Boseaceae</taxon>
        <taxon>Bosea</taxon>
    </lineage>
</organism>
<dbReference type="Proteomes" id="UP000199664">
    <property type="component" value="Unassembled WGS sequence"/>
</dbReference>
<dbReference type="PROSITE" id="PS01302">
    <property type="entry name" value="UPF0758"/>
    <property type="match status" value="1"/>
</dbReference>
<gene>
    <name evidence="1" type="ORF">SAMN04515666_108190</name>
</gene>
<dbReference type="RefSeq" id="WP_143079768.1">
    <property type="nucleotide sequence ID" value="NZ_FOAN01000008.1"/>
</dbReference>
<reference evidence="2" key="1">
    <citation type="submission" date="2016-10" db="EMBL/GenBank/DDBJ databases">
        <authorList>
            <person name="Varghese N."/>
            <person name="Submissions S."/>
        </authorList>
    </citation>
    <scope>NUCLEOTIDE SEQUENCE [LARGE SCALE GENOMIC DNA]</scope>
    <source>
        <strain evidence="2">LMG 26383,CCUG 61248,R- 45681</strain>
    </source>
</reference>
<keyword evidence="2" id="KW-1185">Reference proteome</keyword>
<dbReference type="EMBL" id="FOAN01000008">
    <property type="protein sequence ID" value="SEM21299.1"/>
    <property type="molecule type" value="Genomic_DNA"/>
</dbReference>
<dbReference type="InterPro" id="IPR020891">
    <property type="entry name" value="UPF0758_CS"/>
</dbReference>
<accession>A0A1H7WJT9</accession>
<evidence type="ECO:0008006" key="3">
    <source>
        <dbReference type="Google" id="ProtNLM"/>
    </source>
</evidence>
<sequence>MANVRATSKARPPAPFCASVQPWPPPHRLTFDAIRDSVVASGREFGVEFLVAINRDGNLIESTKGSRSNTGLSQKLHRALLDSTSQLTVHHNHPSGAPLTRWDLAFLALPGLTTIVAHSSNLGTTATSLARLSAGGREALDRAISWGGEYGAFLDLYDALDLPFSFDESIQEEIFRGLIDVAEANICNKLALFAAMNRSKLFVVDSDFAPPSLFGRADIQLGIDEMAVRIVRRFDATAGVT</sequence>
<proteinExistence type="predicted"/>
<dbReference type="AlphaFoldDB" id="A0A1H7WJT9"/>
<evidence type="ECO:0000313" key="2">
    <source>
        <dbReference type="Proteomes" id="UP000199664"/>
    </source>
</evidence>
<dbReference type="OrthoDB" id="952090at2"/>
<protein>
    <recommendedName>
        <fullName evidence="3">RadC-like JAB domain-containing protein</fullName>
    </recommendedName>
</protein>